<dbReference type="InterPro" id="IPR019887">
    <property type="entry name" value="Tscrpt_reg_AsnC/Lrp_C"/>
</dbReference>
<evidence type="ECO:0000313" key="7">
    <source>
        <dbReference type="Proteomes" id="UP001214043"/>
    </source>
</evidence>
<dbReference type="GO" id="GO:0005829">
    <property type="term" value="C:cytosol"/>
    <property type="evidence" value="ECO:0007669"/>
    <property type="project" value="TreeGrafter"/>
</dbReference>
<organism evidence="6 7">
    <name type="scientific">Hyphococcus flavus</name>
    <dbReference type="NCBI Taxonomy" id="1866326"/>
    <lineage>
        <taxon>Bacteria</taxon>
        <taxon>Pseudomonadati</taxon>
        <taxon>Pseudomonadota</taxon>
        <taxon>Alphaproteobacteria</taxon>
        <taxon>Parvularculales</taxon>
        <taxon>Parvularculaceae</taxon>
        <taxon>Hyphococcus</taxon>
    </lineage>
</organism>
<reference evidence="6" key="1">
    <citation type="submission" date="2023-02" db="EMBL/GenBank/DDBJ databases">
        <title>Genome sequence of Hyphococcus flavus.</title>
        <authorList>
            <person name="Rong J.-C."/>
            <person name="Zhao Q."/>
            <person name="Yi M."/>
            <person name="Wu J.-Y."/>
        </authorList>
    </citation>
    <scope>NUCLEOTIDE SEQUENCE</scope>
    <source>
        <strain evidence="6">MCCC 1K03223</strain>
    </source>
</reference>
<dbReference type="Pfam" id="PF13412">
    <property type="entry name" value="HTH_24"/>
    <property type="match status" value="1"/>
</dbReference>
<accession>A0AAF0CBB8</accession>
<dbReference type="Gene3D" id="1.10.10.10">
    <property type="entry name" value="Winged helix-like DNA-binding domain superfamily/Winged helix DNA-binding domain"/>
    <property type="match status" value="1"/>
</dbReference>
<dbReference type="InterPro" id="IPR036390">
    <property type="entry name" value="WH_DNA-bd_sf"/>
</dbReference>
<sequence length="150" mass="16770">MTKKDDIDDRILRILEGDGRISNADLAKAVNLSASACLRRVQELERTGVISGYRAVLNRDAMGVGLIAYVTVGLYEHTKKTQAEFERAMRAAPQVRECHNVTGAVEYLLRVEAADLPSYKHFHTEILGMTPKVQSITSYIVMETTKDERS</sequence>
<dbReference type="EMBL" id="CP118166">
    <property type="protein sequence ID" value="WDI30565.1"/>
    <property type="molecule type" value="Genomic_DNA"/>
</dbReference>
<dbReference type="InterPro" id="IPR011991">
    <property type="entry name" value="ArsR-like_HTH"/>
</dbReference>
<dbReference type="GO" id="GO:0043201">
    <property type="term" value="P:response to L-leucine"/>
    <property type="evidence" value="ECO:0007669"/>
    <property type="project" value="TreeGrafter"/>
</dbReference>
<dbReference type="InterPro" id="IPR019885">
    <property type="entry name" value="Tscrpt_reg_HTH_AsnC-type_CS"/>
</dbReference>
<feature type="domain" description="HTH asnC-type" evidence="5">
    <location>
        <begin position="1"/>
        <end position="65"/>
    </location>
</feature>
<evidence type="ECO:0000256" key="2">
    <source>
        <dbReference type="ARBA" id="ARBA00023125"/>
    </source>
</evidence>
<dbReference type="Gene3D" id="3.30.70.920">
    <property type="match status" value="1"/>
</dbReference>
<dbReference type="InterPro" id="IPR000485">
    <property type="entry name" value="AsnC-type_HTH_dom"/>
</dbReference>
<dbReference type="RefSeq" id="WP_274492368.1">
    <property type="nucleotide sequence ID" value="NZ_CP118166.1"/>
</dbReference>
<dbReference type="InterPro" id="IPR011008">
    <property type="entry name" value="Dimeric_a/b-barrel"/>
</dbReference>
<dbReference type="SUPFAM" id="SSF54909">
    <property type="entry name" value="Dimeric alpha+beta barrel"/>
    <property type="match status" value="1"/>
</dbReference>
<keyword evidence="7" id="KW-1185">Reference proteome</keyword>
<dbReference type="GO" id="GO:0006524">
    <property type="term" value="P:alanine catabolic process"/>
    <property type="evidence" value="ECO:0007669"/>
    <property type="project" value="TreeGrafter"/>
</dbReference>
<dbReference type="GO" id="GO:0006355">
    <property type="term" value="P:regulation of DNA-templated transcription"/>
    <property type="evidence" value="ECO:0007669"/>
    <property type="project" value="UniProtKB-ARBA"/>
</dbReference>
<name>A0AAF0CBB8_9PROT</name>
<dbReference type="KEGG" id="hfl:PUV54_11425"/>
<dbReference type="PRINTS" id="PR00033">
    <property type="entry name" value="HTHASNC"/>
</dbReference>
<dbReference type="SUPFAM" id="SSF46785">
    <property type="entry name" value="Winged helix' DNA-binding domain"/>
    <property type="match status" value="1"/>
</dbReference>
<dbReference type="AlphaFoldDB" id="A0AAF0CBB8"/>
<evidence type="ECO:0000256" key="3">
    <source>
        <dbReference type="ARBA" id="ARBA00023159"/>
    </source>
</evidence>
<dbReference type="SMART" id="SM00344">
    <property type="entry name" value="HTH_ASNC"/>
    <property type="match status" value="1"/>
</dbReference>
<evidence type="ECO:0000259" key="5">
    <source>
        <dbReference type="PROSITE" id="PS50956"/>
    </source>
</evidence>
<dbReference type="InterPro" id="IPR036388">
    <property type="entry name" value="WH-like_DNA-bd_sf"/>
</dbReference>
<gene>
    <name evidence="6" type="ORF">PUV54_11425</name>
</gene>
<protein>
    <submittedName>
        <fullName evidence="6">Lrp/AsnC family transcriptional regulator</fullName>
    </submittedName>
</protein>
<dbReference type="PANTHER" id="PTHR30154:SF0">
    <property type="entry name" value="LEUCINE-RESPONSIVE REGULATORY PROTEIN"/>
    <property type="match status" value="1"/>
</dbReference>
<evidence type="ECO:0000256" key="4">
    <source>
        <dbReference type="ARBA" id="ARBA00023163"/>
    </source>
</evidence>
<proteinExistence type="predicted"/>
<dbReference type="PANTHER" id="PTHR30154">
    <property type="entry name" value="LEUCINE-RESPONSIVE REGULATORY PROTEIN"/>
    <property type="match status" value="1"/>
</dbReference>
<keyword evidence="2" id="KW-0238">DNA-binding</keyword>
<evidence type="ECO:0000256" key="1">
    <source>
        <dbReference type="ARBA" id="ARBA00023015"/>
    </source>
</evidence>
<keyword evidence="3" id="KW-0010">Activator</keyword>
<dbReference type="InterPro" id="IPR019888">
    <property type="entry name" value="Tscrpt_reg_AsnC-like"/>
</dbReference>
<dbReference type="CDD" id="cd00090">
    <property type="entry name" value="HTH_ARSR"/>
    <property type="match status" value="1"/>
</dbReference>
<keyword evidence="4" id="KW-0804">Transcription</keyword>
<dbReference type="Pfam" id="PF01037">
    <property type="entry name" value="AsnC_trans_reg"/>
    <property type="match status" value="1"/>
</dbReference>
<dbReference type="PROSITE" id="PS50956">
    <property type="entry name" value="HTH_ASNC_2"/>
    <property type="match status" value="1"/>
</dbReference>
<dbReference type="Proteomes" id="UP001214043">
    <property type="component" value="Chromosome"/>
</dbReference>
<evidence type="ECO:0000313" key="6">
    <source>
        <dbReference type="EMBL" id="WDI30565.1"/>
    </source>
</evidence>
<dbReference type="GO" id="GO:0043565">
    <property type="term" value="F:sequence-specific DNA binding"/>
    <property type="evidence" value="ECO:0007669"/>
    <property type="project" value="InterPro"/>
</dbReference>
<keyword evidence="1" id="KW-0805">Transcription regulation</keyword>
<dbReference type="PROSITE" id="PS00519">
    <property type="entry name" value="HTH_ASNC_1"/>
    <property type="match status" value="1"/>
</dbReference>